<dbReference type="InterPro" id="IPR038607">
    <property type="entry name" value="PhoD-like_sf"/>
</dbReference>
<evidence type="ECO:0000313" key="4">
    <source>
        <dbReference type="EnsemblFungi" id="EJT82442"/>
    </source>
</evidence>
<proteinExistence type="predicted"/>
<dbReference type="CDD" id="cd07389">
    <property type="entry name" value="MPP_PhoD"/>
    <property type="match status" value="1"/>
</dbReference>
<reference evidence="4" key="5">
    <citation type="submission" date="2018-04" db="UniProtKB">
        <authorList>
            <consortium name="EnsemblFungi"/>
        </authorList>
    </citation>
    <scope>IDENTIFICATION</scope>
    <source>
        <strain evidence="4">R3-111a-1</strain>
    </source>
</reference>
<keyword evidence="5" id="KW-1185">Reference proteome</keyword>
<dbReference type="PANTHER" id="PTHR43606:SF7">
    <property type="entry name" value="PHOSPHATASE, PUTATIVE (AFU_ORTHOLOGUE AFUA_6G08710)-RELATED"/>
    <property type="match status" value="1"/>
</dbReference>
<dbReference type="OrthoDB" id="9992270at2759"/>
<protein>
    <submittedName>
        <fullName evidence="3">Alkaline phosphatase D</fullName>
    </submittedName>
</protein>
<evidence type="ECO:0000313" key="3">
    <source>
        <dbReference type="EMBL" id="EJT82442.1"/>
    </source>
</evidence>
<dbReference type="STRING" id="644352.J3NMB1"/>
<dbReference type="EnsemblFungi" id="EJT82442">
    <property type="protein sequence ID" value="EJT82442"/>
    <property type="gene ID" value="GGTG_02415"/>
</dbReference>
<name>J3NMB1_GAET3</name>
<organism evidence="3">
    <name type="scientific">Gaeumannomyces tritici (strain R3-111a-1)</name>
    <name type="common">Wheat and barley take-all root rot fungus</name>
    <name type="synonym">Gaeumannomyces graminis var. tritici</name>
    <dbReference type="NCBI Taxonomy" id="644352"/>
    <lineage>
        <taxon>Eukaryota</taxon>
        <taxon>Fungi</taxon>
        <taxon>Dikarya</taxon>
        <taxon>Ascomycota</taxon>
        <taxon>Pezizomycotina</taxon>
        <taxon>Sordariomycetes</taxon>
        <taxon>Sordariomycetidae</taxon>
        <taxon>Magnaporthales</taxon>
        <taxon>Magnaporthaceae</taxon>
        <taxon>Gaeumannomyces</taxon>
    </lineage>
</organism>
<reference evidence="5" key="1">
    <citation type="submission" date="2010-07" db="EMBL/GenBank/DDBJ databases">
        <title>The genome sequence of Gaeumannomyces graminis var. tritici strain R3-111a-1.</title>
        <authorList>
            <consortium name="The Broad Institute Genome Sequencing Platform"/>
            <person name="Ma L.-J."/>
            <person name="Dead R."/>
            <person name="Young S."/>
            <person name="Zeng Q."/>
            <person name="Koehrsen M."/>
            <person name="Alvarado L."/>
            <person name="Berlin A."/>
            <person name="Chapman S.B."/>
            <person name="Chen Z."/>
            <person name="Freedman E."/>
            <person name="Gellesch M."/>
            <person name="Goldberg J."/>
            <person name="Griggs A."/>
            <person name="Gujja S."/>
            <person name="Heilman E.R."/>
            <person name="Heiman D."/>
            <person name="Hepburn T."/>
            <person name="Howarth C."/>
            <person name="Jen D."/>
            <person name="Larson L."/>
            <person name="Mehta T."/>
            <person name="Neiman D."/>
            <person name="Pearson M."/>
            <person name="Roberts A."/>
            <person name="Saif S."/>
            <person name="Shea T."/>
            <person name="Shenoy N."/>
            <person name="Sisk P."/>
            <person name="Stolte C."/>
            <person name="Sykes S."/>
            <person name="Walk T."/>
            <person name="White J."/>
            <person name="Yandava C."/>
            <person name="Haas B."/>
            <person name="Nusbaum C."/>
            <person name="Birren B."/>
        </authorList>
    </citation>
    <scope>NUCLEOTIDE SEQUENCE [LARGE SCALE GENOMIC DNA]</scope>
    <source>
        <strain evidence="5">R3-111a-1</strain>
    </source>
</reference>
<dbReference type="EMBL" id="GL385395">
    <property type="protein sequence ID" value="EJT82442.1"/>
    <property type="molecule type" value="Genomic_DNA"/>
</dbReference>
<dbReference type="HOGENOM" id="CLU_015982_0_0_1"/>
<reference evidence="3" key="3">
    <citation type="submission" date="2010-09" db="EMBL/GenBank/DDBJ databases">
        <title>Annotation of Gaeumannomyces graminis var. tritici R3-111a-1.</title>
        <authorList>
            <consortium name="The Broad Institute Genome Sequencing Platform"/>
            <person name="Ma L.-J."/>
            <person name="Dead R."/>
            <person name="Young S.K."/>
            <person name="Zeng Q."/>
            <person name="Gargeya S."/>
            <person name="Fitzgerald M."/>
            <person name="Haas B."/>
            <person name="Abouelleil A."/>
            <person name="Alvarado L."/>
            <person name="Arachchi H.M."/>
            <person name="Berlin A."/>
            <person name="Brown A."/>
            <person name="Chapman S.B."/>
            <person name="Chen Z."/>
            <person name="Dunbar C."/>
            <person name="Freedman E."/>
            <person name="Gearin G."/>
            <person name="Gellesch M."/>
            <person name="Goldberg J."/>
            <person name="Griggs A."/>
            <person name="Gujja S."/>
            <person name="Heiman D."/>
            <person name="Howarth C."/>
            <person name="Larson L."/>
            <person name="Lui A."/>
            <person name="MacDonald P.J.P."/>
            <person name="Mehta T."/>
            <person name="Montmayeur A."/>
            <person name="Murphy C."/>
            <person name="Neiman D."/>
            <person name="Pearson M."/>
            <person name="Priest M."/>
            <person name="Roberts A."/>
            <person name="Saif S."/>
            <person name="Shea T."/>
            <person name="Shenoy N."/>
            <person name="Sisk P."/>
            <person name="Stolte C."/>
            <person name="Sykes S."/>
            <person name="Yandava C."/>
            <person name="Wortman J."/>
            <person name="Nusbaum C."/>
            <person name="Birren B."/>
        </authorList>
    </citation>
    <scope>NUCLEOTIDE SEQUENCE</scope>
    <source>
        <strain evidence="3">R3-111a-1</strain>
    </source>
</reference>
<dbReference type="InterPro" id="IPR018946">
    <property type="entry name" value="PhoD-like_MPP"/>
</dbReference>
<dbReference type="Gene3D" id="2.60.40.380">
    <property type="entry name" value="Purple acid phosphatase-like, N-terminal"/>
    <property type="match status" value="1"/>
</dbReference>
<evidence type="ECO:0000259" key="1">
    <source>
        <dbReference type="Pfam" id="PF09423"/>
    </source>
</evidence>
<feature type="domain" description="PhoD-like phosphatase metallophosphatase" evidence="1">
    <location>
        <begin position="193"/>
        <end position="563"/>
    </location>
</feature>
<dbReference type="InterPro" id="IPR029052">
    <property type="entry name" value="Metallo-depent_PP-like"/>
</dbReference>
<dbReference type="RefSeq" id="XP_009218451.1">
    <property type="nucleotide sequence ID" value="XM_009220187.1"/>
</dbReference>
<dbReference type="SUPFAM" id="SSF56300">
    <property type="entry name" value="Metallo-dependent phosphatases"/>
    <property type="match status" value="1"/>
</dbReference>
<evidence type="ECO:0000313" key="5">
    <source>
        <dbReference type="Proteomes" id="UP000006039"/>
    </source>
</evidence>
<dbReference type="Pfam" id="PF16655">
    <property type="entry name" value="PhoD_N"/>
    <property type="match status" value="1"/>
</dbReference>
<dbReference type="GeneID" id="20342873"/>
<dbReference type="Proteomes" id="UP000006039">
    <property type="component" value="Unassembled WGS sequence"/>
</dbReference>
<reference evidence="3" key="2">
    <citation type="submission" date="2010-07" db="EMBL/GenBank/DDBJ databases">
        <authorList>
            <consortium name="The Broad Institute Genome Sequencing Platform"/>
            <consortium name="Broad Institute Genome Sequencing Center for Infectious Disease"/>
            <person name="Ma L.-J."/>
            <person name="Dead R."/>
            <person name="Young S."/>
            <person name="Zeng Q."/>
            <person name="Koehrsen M."/>
            <person name="Alvarado L."/>
            <person name="Berlin A."/>
            <person name="Chapman S.B."/>
            <person name="Chen Z."/>
            <person name="Freedman E."/>
            <person name="Gellesch M."/>
            <person name="Goldberg J."/>
            <person name="Griggs A."/>
            <person name="Gujja S."/>
            <person name="Heilman E.R."/>
            <person name="Heiman D."/>
            <person name="Hepburn T."/>
            <person name="Howarth C."/>
            <person name="Jen D."/>
            <person name="Larson L."/>
            <person name="Mehta T."/>
            <person name="Neiman D."/>
            <person name="Pearson M."/>
            <person name="Roberts A."/>
            <person name="Saif S."/>
            <person name="Shea T."/>
            <person name="Shenoy N."/>
            <person name="Sisk P."/>
            <person name="Stolte C."/>
            <person name="Sykes S."/>
            <person name="Walk T."/>
            <person name="White J."/>
            <person name="Yandava C."/>
            <person name="Haas B."/>
            <person name="Nusbaum C."/>
            <person name="Birren B."/>
        </authorList>
    </citation>
    <scope>NUCLEOTIDE SEQUENCE</scope>
    <source>
        <strain evidence="3">R3-111a-1</strain>
    </source>
</reference>
<dbReference type="InterPro" id="IPR052900">
    <property type="entry name" value="Phospholipid_Metab_Enz"/>
</dbReference>
<accession>J3NMB1</accession>
<gene>
    <name evidence="4" type="primary">20342873</name>
    <name evidence="3" type="ORF">GGTG_02415</name>
</gene>
<dbReference type="InterPro" id="IPR032093">
    <property type="entry name" value="PhoD_N"/>
</dbReference>
<feature type="domain" description="Phospholipase D N-terminal" evidence="2">
    <location>
        <begin position="61"/>
        <end position="179"/>
    </location>
</feature>
<reference evidence="4" key="4">
    <citation type="journal article" date="2015" name="G3 (Bethesda)">
        <title>Genome sequences of three phytopathogenic species of the Magnaporthaceae family of fungi.</title>
        <authorList>
            <person name="Okagaki L.H."/>
            <person name="Nunes C.C."/>
            <person name="Sailsbery J."/>
            <person name="Clay B."/>
            <person name="Brown D."/>
            <person name="John T."/>
            <person name="Oh Y."/>
            <person name="Young N."/>
            <person name="Fitzgerald M."/>
            <person name="Haas B.J."/>
            <person name="Zeng Q."/>
            <person name="Young S."/>
            <person name="Adiconis X."/>
            <person name="Fan L."/>
            <person name="Levin J.Z."/>
            <person name="Mitchell T.K."/>
            <person name="Okubara P.A."/>
            <person name="Farman M.L."/>
            <person name="Kohn L.M."/>
            <person name="Birren B."/>
            <person name="Ma L.-J."/>
            <person name="Dean R.A."/>
        </authorList>
    </citation>
    <scope>NUCLEOTIDE SEQUENCE</scope>
    <source>
        <strain evidence="4">R3-111a-1</strain>
    </source>
</reference>
<dbReference type="VEuPathDB" id="FungiDB:GGTG_02415"/>
<evidence type="ECO:0000259" key="2">
    <source>
        <dbReference type="Pfam" id="PF16655"/>
    </source>
</evidence>
<sequence>MTTGPLLAGLGAGCSLASYTGNINYFSPSAHHPGLGVSIRKVAARHYANSPWDPAALNFSHGVASGDPYQDSVILWTRAAPAGSDNDGSNVTVSGLVALYSHETEKYVKASAAPVCLQWSVSESRDLGSPADSGTAYTSSDIDYTVKVEARNLKPFTTYWYQFGICDSDVKSPLGRTKTLPARGSKDVSSIKLAVYSCSNYPFGFFNAYGNVVNKDSVDYVVHLGDYIYEYANGQYGWGDSLGRIPLPDKEIVSLYDYRKRHATYRTDAGLHRSHQSFPWIPTWDDHEVADNAWKAGSAGMNNSEDSFVREGGVSTDQRKMNAVRAYFEWMPIRQVDMDDNLRVWRSFAFGDLLDLVMLDTRVYDRSVTDLYWNTPYVDAIRGEASRSLMGPRQESWFYRTLRDSKRRGAAWRVVGSQVVFSHIDLPGGGGGVNADAWDGYAANRGRTLQALAEGEIGNNIFLAGDTHVSWVADVAWPAGEGGALAARRPYDPATGDGALGVEFAGTAVSSPSSAVGQNGTLDAANAAAEALQSSNGVLQWQESYYRGYFELEVGFDEVRASFFGTPVIATANGLEIPLANFTVRSGENRLQRDAGNNRTVVRGGVVEAGSLKGGSTVATNLTHDTETGEWAALQW</sequence>
<dbReference type="Gene3D" id="3.60.21.70">
    <property type="entry name" value="PhoD-like phosphatase"/>
    <property type="match status" value="1"/>
</dbReference>
<dbReference type="Pfam" id="PF09423">
    <property type="entry name" value="PhoD"/>
    <property type="match status" value="1"/>
</dbReference>
<dbReference type="PANTHER" id="PTHR43606">
    <property type="entry name" value="PHOSPHATASE, PUTATIVE (AFU_ORTHOLOGUE AFUA_6G08710)-RELATED"/>
    <property type="match status" value="1"/>
</dbReference>
<dbReference type="AlphaFoldDB" id="J3NMB1"/>
<dbReference type="eggNOG" id="ENOG502QU5W">
    <property type="taxonomic scope" value="Eukaryota"/>
</dbReference>